<reference evidence="10 11" key="1">
    <citation type="journal article" date="2016" name="Nat. Commun.">
        <title>Thousands of microbial genomes shed light on interconnected biogeochemical processes in an aquifer system.</title>
        <authorList>
            <person name="Anantharaman K."/>
            <person name="Brown C.T."/>
            <person name="Hug L.A."/>
            <person name="Sharon I."/>
            <person name="Castelle C.J."/>
            <person name="Probst A.J."/>
            <person name="Thomas B.C."/>
            <person name="Singh A."/>
            <person name="Wilkins M.J."/>
            <person name="Karaoz U."/>
            <person name="Brodie E.L."/>
            <person name="Williams K.H."/>
            <person name="Hubbard S.S."/>
            <person name="Banfield J.F."/>
        </authorList>
    </citation>
    <scope>NUCLEOTIDE SEQUENCE [LARGE SCALE GENOMIC DNA]</scope>
</reference>
<feature type="domain" description="Prepilin peptidase A24 N-terminal" evidence="9">
    <location>
        <begin position="7"/>
        <end position="87"/>
    </location>
</feature>
<feature type="transmembrane region" description="Helical" evidence="7">
    <location>
        <begin position="152"/>
        <end position="173"/>
    </location>
</feature>
<dbReference type="Proteomes" id="UP000177659">
    <property type="component" value="Unassembled WGS sequence"/>
</dbReference>
<evidence type="ECO:0000256" key="5">
    <source>
        <dbReference type="ARBA" id="ARBA00022989"/>
    </source>
</evidence>
<evidence type="ECO:0008006" key="12">
    <source>
        <dbReference type="Google" id="ProtNLM"/>
    </source>
</evidence>
<comment type="similarity">
    <text evidence="2">Belongs to the peptidase A24 family.</text>
</comment>
<keyword evidence="5 7" id="KW-1133">Transmembrane helix</keyword>
<evidence type="ECO:0000313" key="10">
    <source>
        <dbReference type="EMBL" id="OGG55363.1"/>
    </source>
</evidence>
<evidence type="ECO:0000256" key="4">
    <source>
        <dbReference type="ARBA" id="ARBA00022692"/>
    </source>
</evidence>
<comment type="subcellular location">
    <subcellularLocation>
        <location evidence="1">Cell membrane</location>
        <topology evidence="1">Multi-pass membrane protein</topology>
    </subcellularLocation>
</comment>
<dbReference type="GO" id="GO:0005886">
    <property type="term" value="C:plasma membrane"/>
    <property type="evidence" value="ECO:0007669"/>
    <property type="project" value="UniProtKB-SubCell"/>
</dbReference>
<accession>A0A1F6D1P9</accession>
<dbReference type="InterPro" id="IPR050882">
    <property type="entry name" value="Prepilin_peptidase/N-MTase"/>
</dbReference>
<evidence type="ECO:0000256" key="1">
    <source>
        <dbReference type="ARBA" id="ARBA00004651"/>
    </source>
</evidence>
<name>A0A1F6D1P9_9BACT</name>
<evidence type="ECO:0000256" key="6">
    <source>
        <dbReference type="ARBA" id="ARBA00023136"/>
    </source>
</evidence>
<protein>
    <recommendedName>
        <fullName evidence="12">Peptidase A24A N-terminal domain-containing protein</fullName>
    </recommendedName>
</protein>
<dbReference type="InterPro" id="IPR000045">
    <property type="entry name" value="Prepilin_IV_endopep_pep"/>
</dbReference>
<evidence type="ECO:0000256" key="7">
    <source>
        <dbReference type="SAM" id="Phobius"/>
    </source>
</evidence>
<feature type="transmembrane region" description="Helical" evidence="7">
    <location>
        <begin position="123"/>
        <end position="145"/>
    </location>
</feature>
<dbReference type="EMBL" id="MFLC01000004">
    <property type="protein sequence ID" value="OGG55363.1"/>
    <property type="molecule type" value="Genomic_DNA"/>
</dbReference>
<feature type="transmembrane region" description="Helical" evidence="7">
    <location>
        <begin position="245"/>
        <end position="264"/>
    </location>
</feature>
<dbReference type="Gene3D" id="1.20.120.1220">
    <property type="match status" value="1"/>
</dbReference>
<feature type="domain" description="Prepilin type IV endopeptidase peptidase" evidence="8">
    <location>
        <begin position="99"/>
        <end position="208"/>
    </location>
</feature>
<feature type="transmembrane region" description="Helical" evidence="7">
    <location>
        <begin position="193"/>
        <end position="214"/>
    </location>
</feature>
<organism evidence="10 11">
    <name type="scientific">Candidatus Kaiserbacteria bacterium RIFCSPHIGHO2_02_FULL_49_11</name>
    <dbReference type="NCBI Taxonomy" id="1798489"/>
    <lineage>
        <taxon>Bacteria</taxon>
        <taxon>Candidatus Kaiseribacteriota</taxon>
    </lineage>
</organism>
<evidence type="ECO:0000256" key="3">
    <source>
        <dbReference type="ARBA" id="ARBA00022475"/>
    </source>
</evidence>
<sequence>MVALFFVFGALFGSFLNVVAIRYNTGKGLHGRSRCASCGKGLLWFELVPIISFFALRGRCFTCKSALSIQYPLVEGATALIFCGVYLVSSGALEILFSLVLFSLLIVIAVYDIRHAIIPDGLVYAFSGLAFIQMWVSPSSLSFLVPSSTNMLAGVVVALPFFLLWLLSSGRWIGLGDAKLSLGTGWFLGMSGGGSALILAFWIGAFVSVALLAYESIRHAQRRRGRTPALNSEHKRFTMKSEVPFAPFIILGILLVYFFDINVIELAMFS</sequence>
<evidence type="ECO:0000259" key="8">
    <source>
        <dbReference type="Pfam" id="PF01478"/>
    </source>
</evidence>
<keyword evidence="4 7" id="KW-0812">Transmembrane</keyword>
<dbReference type="AlphaFoldDB" id="A0A1F6D1P9"/>
<comment type="caution">
    <text evidence="10">The sequence shown here is derived from an EMBL/GenBank/DDBJ whole genome shotgun (WGS) entry which is preliminary data.</text>
</comment>
<keyword evidence="3" id="KW-1003">Cell membrane</keyword>
<dbReference type="GO" id="GO:0004190">
    <property type="term" value="F:aspartic-type endopeptidase activity"/>
    <property type="evidence" value="ECO:0007669"/>
    <property type="project" value="InterPro"/>
</dbReference>
<dbReference type="Pfam" id="PF01478">
    <property type="entry name" value="Peptidase_A24"/>
    <property type="match status" value="1"/>
</dbReference>
<dbReference type="Pfam" id="PF06750">
    <property type="entry name" value="A24_N_bact"/>
    <property type="match status" value="1"/>
</dbReference>
<dbReference type="GO" id="GO:0006465">
    <property type="term" value="P:signal peptide processing"/>
    <property type="evidence" value="ECO:0007669"/>
    <property type="project" value="TreeGrafter"/>
</dbReference>
<proteinExistence type="inferred from homology"/>
<keyword evidence="6 7" id="KW-0472">Membrane</keyword>
<evidence type="ECO:0000259" key="9">
    <source>
        <dbReference type="Pfam" id="PF06750"/>
    </source>
</evidence>
<dbReference type="InterPro" id="IPR010627">
    <property type="entry name" value="Prepilin_pept_A24_N"/>
</dbReference>
<evidence type="ECO:0000313" key="11">
    <source>
        <dbReference type="Proteomes" id="UP000177659"/>
    </source>
</evidence>
<feature type="transmembrane region" description="Helical" evidence="7">
    <location>
        <begin position="41"/>
        <end position="58"/>
    </location>
</feature>
<evidence type="ECO:0000256" key="2">
    <source>
        <dbReference type="ARBA" id="ARBA00005801"/>
    </source>
</evidence>
<gene>
    <name evidence="10" type="ORF">A3D62_02335</name>
</gene>
<feature type="transmembrane region" description="Helical" evidence="7">
    <location>
        <begin position="79"/>
        <end position="111"/>
    </location>
</feature>
<dbReference type="PANTHER" id="PTHR30487">
    <property type="entry name" value="TYPE 4 PREPILIN-LIKE PROTEINS LEADER PEPTIDE-PROCESSING ENZYME"/>
    <property type="match status" value="1"/>
</dbReference>
<dbReference type="PANTHER" id="PTHR30487:SF0">
    <property type="entry name" value="PREPILIN LEADER PEPTIDASE_N-METHYLTRANSFERASE-RELATED"/>
    <property type="match status" value="1"/>
</dbReference>